<reference evidence="2 3" key="1">
    <citation type="submission" date="2014-04" db="EMBL/GenBank/DDBJ databases">
        <authorList>
            <consortium name="DOE Joint Genome Institute"/>
            <person name="Kuo A."/>
            <person name="Kohler A."/>
            <person name="Nagy L.G."/>
            <person name="Floudas D."/>
            <person name="Copeland A."/>
            <person name="Barry K.W."/>
            <person name="Cichocki N."/>
            <person name="Veneault-Fourrey C."/>
            <person name="LaButti K."/>
            <person name="Lindquist E.A."/>
            <person name="Lipzen A."/>
            <person name="Lundell T."/>
            <person name="Morin E."/>
            <person name="Murat C."/>
            <person name="Sun H."/>
            <person name="Tunlid A."/>
            <person name="Henrissat B."/>
            <person name="Grigoriev I.V."/>
            <person name="Hibbett D.S."/>
            <person name="Martin F."/>
            <person name="Nordberg H.P."/>
            <person name="Cantor M.N."/>
            <person name="Hua S.X."/>
        </authorList>
    </citation>
    <scope>NUCLEOTIDE SEQUENCE [LARGE SCALE GENOMIC DNA]</scope>
    <source>
        <strain evidence="2 3">LaAM-08-1</strain>
    </source>
</reference>
<feature type="transmembrane region" description="Helical" evidence="1">
    <location>
        <begin position="7"/>
        <end position="26"/>
    </location>
</feature>
<keyword evidence="1" id="KW-0812">Transmembrane</keyword>
<evidence type="ECO:0000313" key="3">
    <source>
        <dbReference type="Proteomes" id="UP000054477"/>
    </source>
</evidence>
<keyword evidence="1" id="KW-0472">Membrane</keyword>
<reference evidence="3" key="2">
    <citation type="submission" date="2015-01" db="EMBL/GenBank/DDBJ databases">
        <title>Evolutionary Origins and Diversification of the Mycorrhizal Mutualists.</title>
        <authorList>
            <consortium name="DOE Joint Genome Institute"/>
            <consortium name="Mycorrhizal Genomics Consortium"/>
            <person name="Kohler A."/>
            <person name="Kuo A."/>
            <person name="Nagy L.G."/>
            <person name="Floudas D."/>
            <person name="Copeland A."/>
            <person name="Barry K.W."/>
            <person name="Cichocki N."/>
            <person name="Veneault-Fourrey C."/>
            <person name="LaButti K."/>
            <person name="Lindquist E.A."/>
            <person name="Lipzen A."/>
            <person name="Lundell T."/>
            <person name="Morin E."/>
            <person name="Murat C."/>
            <person name="Riley R."/>
            <person name="Ohm R."/>
            <person name="Sun H."/>
            <person name="Tunlid A."/>
            <person name="Henrissat B."/>
            <person name="Grigoriev I.V."/>
            <person name="Hibbett D.S."/>
            <person name="Martin F."/>
        </authorList>
    </citation>
    <scope>NUCLEOTIDE SEQUENCE [LARGE SCALE GENOMIC DNA]</scope>
    <source>
        <strain evidence="3">LaAM-08-1</strain>
    </source>
</reference>
<name>A0A0C9XH92_9AGAR</name>
<protein>
    <submittedName>
        <fullName evidence="2">Uncharacterized protein</fullName>
    </submittedName>
</protein>
<dbReference type="PANTHER" id="PTHR43212:SF3">
    <property type="entry name" value="QUERCETIN 2,3-DIOXYGENASE"/>
    <property type="match status" value="1"/>
</dbReference>
<evidence type="ECO:0000313" key="2">
    <source>
        <dbReference type="EMBL" id="KIJ97021.1"/>
    </source>
</evidence>
<keyword evidence="3" id="KW-1185">Reference proteome</keyword>
<dbReference type="InterPro" id="IPR014710">
    <property type="entry name" value="RmlC-like_jellyroll"/>
</dbReference>
<dbReference type="STRING" id="1095629.A0A0C9XH92"/>
<sequence length="106" mass="12279">MQPKSRLFFHIALIPVYITVIVSTSFPTCPHYPDFLKPTFLPTSQLPKNLSTATDSMSSLKFTPRKSEERGNADHGWLKSFHTFIFDMYQDLKRELFGPLRVINED</sequence>
<evidence type="ECO:0000256" key="1">
    <source>
        <dbReference type="SAM" id="Phobius"/>
    </source>
</evidence>
<dbReference type="PANTHER" id="PTHR43212">
    <property type="entry name" value="QUERCETIN 2,3-DIOXYGENASE"/>
    <property type="match status" value="1"/>
</dbReference>
<accession>A0A0C9XH92</accession>
<organism evidence="2 3">
    <name type="scientific">Laccaria amethystina LaAM-08-1</name>
    <dbReference type="NCBI Taxonomy" id="1095629"/>
    <lineage>
        <taxon>Eukaryota</taxon>
        <taxon>Fungi</taxon>
        <taxon>Dikarya</taxon>
        <taxon>Basidiomycota</taxon>
        <taxon>Agaricomycotina</taxon>
        <taxon>Agaricomycetes</taxon>
        <taxon>Agaricomycetidae</taxon>
        <taxon>Agaricales</taxon>
        <taxon>Agaricineae</taxon>
        <taxon>Hydnangiaceae</taxon>
        <taxon>Laccaria</taxon>
    </lineage>
</organism>
<dbReference type="AlphaFoldDB" id="A0A0C9XH92"/>
<keyword evidence="1" id="KW-1133">Transmembrane helix</keyword>
<dbReference type="OrthoDB" id="10261807at2759"/>
<dbReference type="HOGENOM" id="CLU_2223681_0_0_1"/>
<dbReference type="EMBL" id="KN838704">
    <property type="protein sequence ID" value="KIJ97021.1"/>
    <property type="molecule type" value="Genomic_DNA"/>
</dbReference>
<dbReference type="Gene3D" id="2.60.120.10">
    <property type="entry name" value="Jelly Rolls"/>
    <property type="match status" value="1"/>
</dbReference>
<gene>
    <name evidence="2" type="ORF">K443DRAFT_10206</name>
</gene>
<dbReference type="Proteomes" id="UP000054477">
    <property type="component" value="Unassembled WGS sequence"/>
</dbReference>
<proteinExistence type="predicted"/>
<dbReference type="InterPro" id="IPR012093">
    <property type="entry name" value="Pirin"/>
</dbReference>